<evidence type="ECO:0000313" key="2">
    <source>
        <dbReference type="Proteomes" id="UP001204142"/>
    </source>
</evidence>
<organism evidence="1 2">
    <name type="scientific">Limnobacter humi</name>
    <dbReference type="NCBI Taxonomy" id="1778671"/>
    <lineage>
        <taxon>Bacteria</taxon>
        <taxon>Pseudomonadati</taxon>
        <taxon>Pseudomonadota</taxon>
        <taxon>Betaproteobacteria</taxon>
        <taxon>Burkholderiales</taxon>
        <taxon>Burkholderiaceae</taxon>
        <taxon>Limnobacter</taxon>
    </lineage>
</organism>
<dbReference type="InterPro" id="IPR014729">
    <property type="entry name" value="Rossmann-like_a/b/a_fold"/>
</dbReference>
<dbReference type="Gene3D" id="3.40.50.620">
    <property type="entry name" value="HUPs"/>
    <property type="match status" value="1"/>
</dbReference>
<keyword evidence="2" id="KW-1185">Reference proteome</keyword>
<dbReference type="PANTHER" id="PTHR38657">
    <property type="entry name" value="SLR1343 PROTEIN"/>
    <property type="match status" value="1"/>
</dbReference>
<dbReference type="Proteomes" id="UP001204142">
    <property type="component" value="Unassembled WGS sequence"/>
</dbReference>
<dbReference type="InterPro" id="IPR007357">
    <property type="entry name" value="PhrB-like"/>
</dbReference>
<gene>
    <name evidence="1" type="ORF">NQT62_00450</name>
</gene>
<dbReference type="EMBL" id="JANIGO010000001">
    <property type="protein sequence ID" value="MCQ8894907.1"/>
    <property type="molecule type" value="Genomic_DNA"/>
</dbReference>
<dbReference type="Gene3D" id="1.10.10.1710">
    <property type="entry name" value="Deoxyribodipyrimidine photolyase-related"/>
    <property type="match status" value="1"/>
</dbReference>
<dbReference type="Gene3D" id="1.25.40.80">
    <property type="match status" value="1"/>
</dbReference>
<name>A0ABT1WDU6_9BURK</name>
<dbReference type="Pfam" id="PF04244">
    <property type="entry name" value="DPRP"/>
    <property type="match status" value="1"/>
</dbReference>
<reference evidence="1 2" key="1">
    <citation type="submission" date="2022-07" db="EMBL/GenBank/DDBJ databases">
        <authorList>
            <person name="Xamxidin M."/>
            <person name="Wu M."/>
        </authorList>
    </citation>
    <scope>NUCLEOTIDE SEQUENCE [LARGE SCALE GENOMIC DNA]</scope>
    <source>
        <strain evidence="1 2">NBRC 111650</strain>
    </source>
</reference>
<accession>A0ABT1WDU6</accession>
<protein>
    <submittedName>
        <fullName evidence="1">Cryptochrome/photolyase family protein</fullName>
    </submittedName>
</protein>
<sequence length="520" mass="58884">MVTKSALTQIPKHWVLVLGDQLTLDNPALQLGAPADVGVLMIESADESRVVWSHKSRTVLFLSAMRHFAGKLREAGYTVIYNTLTDTAQRSLCEMVFDLCLQHSIRRIDLMEPGEWRLEQGLVDMARQRAVEIRFHDDPHFICSRADFARWAAGYKQLRMEYFYREMRRRTGILMAGAEPEGGQWNFDADNRSAYPKTGPGSIPEPAGFEPDELTLAVMADVERHLPDNPGTFARFGWAVTREQALKALDVFIDHRLRQFGPYQDAMWTDTPFGWHSLLSAAINLHLLNPLEVIQRAEAAYKTGRADLPGVEGFIRQILGWREFMRGVYWMDMPKMRQDNALKADVPLPDWFWTGQTHMACLRDAIGQTLEHAYAHHIQRLMVIGNFALLAGLVPQQVEDWFLAVYVDAVEWVELPNVAGMALFANGGRFTSKPYVASGAYIKRMSNYCGGCRYDPAVKTGDKACPFTTLYWGFLDKHEALLAANPRTGLMAKNIGKLSQAQRIELRGQVARTFEKLQSL</sequence>
<comment type="caution">
    <text evidence="1">The sequence shown here is derived from an EMBL/GenBank/DDBJ whole genome shotgun (WGS) entry which is preliminary data.</text>
</comment>
<evidence type="ECO:0000313" key="1">
    <source>
        <dbReference type="EMBL" id="MCQ8894907.1"/>
    </source>
</evidence>
<proteinExistence type="predicted"/>
<dbReference type="SUPFAM" id="SSF48173">
    <property type="entry name" value="Cryptochrome/photolyase FAD-binding domain"/>
    <property type="match status" value="1"/>
</dbReference>
<dbReference type="Gene3D" id="1.10.579.10">
    <property type="entry name" value="DNA Cyclobutane Dipyrimidine Photolyase, subunit A, domain 3"/>
    <property type="match status" value="1"/>
</dbReference>
<dbReference type="RefSeq" id="WP_256762554.1">
    <property type="nucleotide sequence ID" value="NZ_JANIGO010000001.1"/>
</dbReference>
<dbReference type="PANTHER" id="PTHR38657:SF1">
    <property type="entry name" value="SLR1343 PROTEIN"/>
    <property type="match status" value="1"/>
</dbReference>
<dbReference type="InterPro" id="IPR036134">
    <property type="entry name" value="Crypto/Photolyase_FAD-like_sf"/>
</dbReference>
<dbReference type="InterPro" id="IPR052551">
    <property type="entry name" value="UV-DNA_repair_photolyase"/>
</dbReference>